<keyword evidence="3" id="KW-1185">Reference proteome</keyword>
<dbReference type="KEGG" id="mri:Mal4_17000"/>
<protein>
    <recommendedName>
        <fullName evidence="4">Carboxypeptidase regulatory-like domain-containing protein</fullName>
    </recommendedName>
</protein>
<gene>
    <name evidence="2" type="ORF">Mal4_17000</name>
</gene>
<dbReference type="InterPro" id="IPR008969">
    <property type="entry name" value="CarboxyPept-like_regulatory"/>
</dbReference>
<organism evidence="2 3">
    <name type="scientific">Maioricimonas rarisocia</name>
    <dbReference type="NCBI Taxonomy" id="2528026"/>
    <lineage>
        <taxon>Bacteria</taxon>
        <taxon>Pseudomonadati</taxon>
        <taxon>Planctomycetota</taxon>
        <taxon>Planctomycetia</taxon>
        <taxon>Planctomycetales</taxon>
        <taxon>Planctomycetaceae</taxon>
        <taxon>Maioricimonas</taxon>
    </lineage>
</organism>
<evidence type="ECO:0008006" key="4">
    <source>
        <dbReference type="Google" id="ProtNLM"/>
    </source>
</evidence>
<evidence type="ECO:0000313" key="3">
    <source>
        <dbReference type="Proteomes" id="UP000320496"/>
    </source>
</evidence>
<name>A0A517Z4J4_9PLAN</name>
<reference evidence="2 3" key="1">
    <citation type="submission" date="2019-02" db="EMBL/GenBank/DDBJ databases">
        <title>Deep-cultivation of Planctomycetes and their phenomic and genomic characterization uncovers novel biology.</title>
        <authorList>
            <person name="Wiegand S."/>
            <person name="Jogler M."/>
            <person name="Boedeker C."/>
            <person name="Pinto D."/>
            <person name="Vollmers J."/>
            <person name="Rivas-Marin E."/>
            <person name="Kohn T."/>
            <person name="Peeters S.H."/>
            <person name="Heuer A."/>
            <person name="Rast P."/>
            <person name="Oberbeckmann S."/>
            <person name="Bunk B."/>
            <person name="Jeske O."/>
            <person name="Meyerdierks A."/>
            <person name="Storesund J.E."/>
            <person name="Kallscheuer N."/>
            <person name="Luecker S."/>
            <person name="Lage O.M."/>
            <person name="Pohl T."/>
            <person name="Merkel B.J."/>
            <person name="Hornburger P."/>
            <person name="Mueller R.-W."/>
            <person name="Bruemmer F."/>
            <person name="Labrenz M."/>
            <person name="Spormann A.M."/>
            <person name="Op den Camp H."/>
            <person name="Overmann J."/>
            <person name="Amann R."/>
            <person name="Jetten M.S.M."/>
            <person name="Mascher T."/>
            <person name="Medema M.H."/>
            <person name="Devos D.P."/>
            <person name="Kaster A.-K."/>
            <person name="Ovreas L."/>
            <person name="Rohde M."/>
            <person name="Galperin M.Y."/>
            <person name="Jogler C."/>
        </authorList>
    </citation>
    <scope>NUCLEOTIDE SEQUENCE [LARGE SCALE GENOMIC DNA]</scope>
    <source>
        <strain evidence="2 3">Mal4</strain>
    </source>
</reference>
<accession>A0A517Z4J4</accession>
<dbReference type="EMBL" id="CP036275">
    <property type="protein sequence ID" value="QDU37389.1"/>
    <property type="molecule type" value="Genomic_DNA"/>
</dbReference>
<sequence length="177" mass="18647">MQRDCDSATDHNATSCEITMRYSFWIFPLCCLAALGCTSESRETPVPVYPVTGVVTLNGEPVVGADVTFYNADAARSAFGRTDDEGRYQLSTFSSNDGAVDGRHIVTIVKVDAPAADAAPVASIESEAYVPPGAGASTTPAKPKSTLPEKFSSQQTSGLTAIVNAEGDNEIDFELTN</sequence>
<dbReference type="SUPFAM" id="SSF49464">
    <property type="entry name" value="Carboxypeptidase regulatory domain-like"/>
    <property type="match status" value="1"/>
</dbReference>
<evidence type="ECO:0000313" key="2">
    <source>
        <dbReference type="EMBL" id="QDU37389.1"/>
    </source>
</evidence>
<dbReference type="AlphaFoldDB" id="A0A517Z4J4"/>
<proteinExistence type="predicted"/>
<evidence type="ECO:0000256" key="1">
    <source>
        <dbReference type="SAM" id="MobiDB-lite"/>
    </source>
</evidence>
<feature type="region of interest" description="Disordered" evidence="1">
    <location>
        <begin position="129"/>
        <end position="157"/>
    </location>
</feature>
<dbReference type="Proteomes" id="UP000320496">
    <property type="component" value="Chromosome"/>
</dbReference>